<keyword evidence="5" id="KW-0472">Membrane</keyword>
<dbReference type="PANTHER" id="PTHR33365:SF11">
    <property type="entry name" value="TAT PATHWAY SIGNAL SEQUENCE"/>
    <property type="match status" value="1"/>
</dbReference>
<protein>
    <recommendedName>
        <fullName evidence="11">Oxidase ustYa</fullName>
    </recommendedName>
</protein>
<dbReference type="EMBL" id="WIPF01000055">
    <property type="protein sequence ID" value="KAF3218244.1"/>
    <property type="molecule type" value="Genomic_DNA"/>
</dbReference>
<keyword evidence="2" id="KW-0560">Oxidoreductase</keyword>
<comment type="caution">
    <text evidence="8">The sequence shown here is derived from an EMBL/GenBank/DDBJ whole genome shotgun (WGS) entry which is preliminary data.</text>
</comment>
<evidence type="ECO:0000256" key="3">
    <source>
        <dbReference type="ARBA" id="ARBA00035112"/>
    </source>
</evidence>
<evidence type="ECO:0000256" key="2">
    <source>
        <dbReference type="ARBA" id="ARBA00023002"/>
    </source>
</evidence>
<dbReference type="EMBL" id="WIWS01000043">
    <property type="protein sequence ID" value="KAF3217868.1"/>
    <property type="molecule type" value="Genomic_DNA"/>
</dbReference>
<accession>A0A6G1LWN6</accession>
<dbReference type="GO" id="GO:0043386">
    <property type="term" value="P:mycotoxin biosynthetic process"/>
    <property type="evidence" value="ECO:0007669"/>
    <property type="project" value="InterPro"/>
</dbReference>
<dbReference type="PANTHER" id="PTHR33365">
    <property type="entry name" value="YALI0B05434P"/>
    <property type="match status" value="1"/>
</dbReference>
<feature type="region of interest" description="Disordered" evidence="4">
    <location>
        <begin position="1"/>
        <end position="33"/>
    </location>
</feature>
<comment type="similarity">
    <text evidence="3">Belongs to the ustYa family.</text>
</comment>
<evidence type="ECO:0000313" key="7">
    <source>
        <dbReference type="EMBL" id="KAF3217868.1"/>
    </source>
</evidence>
<dbReference type="Proteomes" id="UP000483672">
    <property type="component" value="Unassembled WGS sequence"/>
</dbReference>
<gene>
    <name evidence="7" type="ORF">TWF106_007831</name>
    <name evidence="8" type="ORF">TWF191_008287</name>
    <name evidence="6" type="ORF">TWF679_009578</name>
</gene>
<dbReference type="Proteomes" id="UP000614610">
    <property type="component" value="Unassembled WGS sequence"/>
</dbReference>
<name>A0A6G1LWN6_ORBOL</name>
<sequence length="249" mass="27569">MERRSTENEPFISKESCELGESRDCNKPSRNLKSRSNPAPITIAVVVTAITSCILTLLVQSAYFAFIEPITAQDNATQAQGSTSLPKLNIPTLGTIPKIFQDDPIYLNRSTEEGRKASEKAWKGLIPNGRGFVSLSKLIQSSATPLPESLVSQDTTHKGQFAVSSFHQLHCLHMVVKSYFSALGSHDHDVVHTKHCLEYLRNSIVCSADSALEPWKKELNGVDGFGNAHMCRDFEGLFKWAEEFRATDV</sequence>
<comment type="pathway">
    <text evidence="1">Mycotoxin biosynthesis.</text>
</comment>
<evidence type="ECO:0000313" key="10">
    <source>
        <dbReference type="Proteomes" id="UP000483672"/>
    </source>
</evidence>
<reference evidence="9 10" key="1">
    <citation type="submission" date="2019-06" db="EMBL/GenBank/DDBJ databases">
        <authorList>
            <person name="Palmer J.M."/>
        </authorList>
    </citation>
    <scope>NUCLEOTIDE SEQUENCE [LARGE SCALE GENOMIC DNA]</scope>
    <source>
        <strain evidence="7 9">TWF106</strain>
        <strain evidence="8 10">TWF191</strain>
        <strain evidence="6">TWF679</strain>
    </source>
</reference>
<dbReference type="OrthoDB" id="3687641at2759"/>
<dbReference type="Pfam" id="PF11807">
    <property type="entry name" value="UstYa"/>
    <property type="match status" value="1"/>
</dbReference>
<evidence type="ECO:0000256" key="1">
    <source>
        <dbReference type="ARBA" id="ARBA00004685"/>
    </source>
</evidence>
<dbReference type="AlphaFoldDB" id="A0A6G1LWN6"/>
<keyword evidence="5" id="KW-1133">Transmembrane helix</keyword>
<evidence type="ECO:0000313" key="9">
    <source>
        <dbReference type="Proteomes" id="UP000472727"/>
    </source>
</evidence>
<evidence type="ECO:0000313" key="8">
    <source>
        <dbReference type="EMBL" id="KAF3218244.1"/>
    </source>
</evidence>
<dbReference type="GO" id="GO:0016491">
    <property type="term" value="F:oxidoreductase activity"/>
    <property type="evidence" value="ECO:0007669"/>
    <property type="project" value="UniProtKB-KW"/>
</dbReference>
<organism evidence="8 10">
    <name type="scientific">Orbilia oligospora</name>
    <name type="common">Nematode-trapping fungus</name>
    <name type="synonym">Arthrobotrys oligospora</name>
    <dbReference type="NCBI Taxonomy" id="2813651"/>
    <lineage>
        <taxon>Eukaryota</taxon>
        <taxon>Fungi</taxon>
        <taxon>Dikarya</taxon>
        <taxon>Ascomycota</taxon>
        <taxon>Pezizomycotina</taxon>
        <taxon>Orbiliomycetes</taxon>
        <taxon>Orbiliales</taxon>
        <taxon>Orbiliaceae</taxon>
        <taxon>Orbilia</taxon>
    </lineage>
</organism>
<evidence type="ECO:0008006" key="11">
    <source>
        <dbReference type="Google" id="ProtNLM"/>
    </source>
</evidence>
<proteinExistence type="inferred from homology"/>
<evidence type="ECO:0000256" key="5">
    <source>
        <dbReference type="SAM" id="Phobius"/>
    </source>
</evidence>
<evidence type="ECO:0000313" key="6">
    <source>
        <dbReference type="EMBL" id="KAF3204714.1"/>
    </source>
</evidence>
<dbReference type="EMBL" id="WIWT01000069">
    <property type="protein sequence ID" value="KAF3204714.1"/>
    <property type="molecule type" value="Genomic_DNA"/>
</dbReference>
<feature type="transmembrane region" description="Helical" evidence="5">
    <location>
        <begin position="39"/>
        <end position="66"/>
    </location>
</feature>
<keyword evidence="5" id="KW-0812">Transmembrane</keyword>
<evidence type="ECO:0000256" key="4">
    <source>
        <dbReference type="SAM" id="MobiDB-lite"/>
    </source>
</evidence>
<dbReference type="InterPro" id="IPR021765">
    <property type="entry name" value="UstYa-like"/>
</dbReference>
<dbReference type="Proteomes" id="UP000472727">
    <property type="component" value="Unassembled WGS sequence"/>
</dbReference>
<feature type="compositionally biased region" description="Basic and acidic residues" evidence="4">
    <location>
        <begin position="15"/>
        <end position="27"/>
    </location>
</feature>